<sequence>MPEDRERFSSVSTQTEMDDVKVKNGELERTLTNSQEKKETVSSDIASSTDNSTSVEPNEVEETEPSTSDKVPPDPEQEGPPTSKEIKQNKCLNQEGLSCFRFYTNAAHRNYTDFGDDAQLSERMLRFLLCSKRILFDVYGYVTIITAGRSSFFSSGWDVRYHTLNVKILAYLSRLIFFDDKDLRIQVVRQETEKCIDSDLVKLIYLAKKLDISLDIDEYFRTRVVDQLLWDVKLKTMVSYGYQTDYIHYGVDPVQLLKPDDFGRHVSNVLVNDIQRPYDVRPREGEVPDTVRRQKYVKVRAGYIADVLYHPCDDLNLKNVNFVIIAQYIPLPEMKKLKKLQAACKFEDFFDSNTFDLYRTIMADIKRAAPECTVDLSADVCINTRSYELQSAYMKRVGDAFQKLLALLRVEDNLFVQINVKTFLPLAEQHRHVEFFSDMSTITQFRNFRFDGDSWDYSATIDDPPSVDGNRRATLDLVTTFNDAVLGILGDKDFIVLE</sequence>
<evidence type="ECO:0000313" key="3">
    <source>
        <dbReference type="Proteomes" id="UP000095284"/>
    </source>
</evidence>
<feature type="compositionally biased region" description="Polar residues" evidence="1">
    <location>
        <begin position="42"/>
        <end position="56"/>
    </location>
</feature>
<dbReference type="EMBL" id="CAJFDI010000004">
    <property type="protein sequence ID" value="CAD5227120.1"/>
    <property type="molecule type" value="Genomic_DNA"/>
</dbReference>
<dbReference type="EMBL" id="CAJFCV020000004">
    <property type="protein sequence ID" value="CAG9116971.1"/>
    <property type="molecule type" value="Genomic_DNA"/>
</dbReference>
<keyword evidence="4" id="KW-1185">Reference proteome</keyword>
<reference evidence="2" key="2">
    <citation type="submission" date="2020-09" db="EMBL/GenBank/DDBJ databases">
        <authorList>
            <person name="Kikuchi T."/>
        </authorList>
    </citation>
    <scope>NUCLEOTIDE SEQUENCE</scope>
    <source>
        <strain evidence="2">Ka4C1</strain>
    </source>
</reference>
<accession>A0A1I7S4D1</accession>
<evidence type="ECO:0000313" key="4">
    <source>
        <dbReference type="Proteomes" id="UP000659654"/>
    </source>
</evidence>
<dbReference type="Proteomes" id="UP000659654">
    <property type="component" value="Unassembled WGS sequence"/>
</dbReference>
<gene>
    <name evidence="2" type="ORF">BXYJ_LOCUS9665</name>
</gene>
<protein>
    <submittedName>
        <fullName evidence="2">(pine wood nematode) hypothetical protein</fullName>
    </submittedName>
</protein>
<dbReference type="Proteomes" id="UP000095284">
    <property type="component" value="Unplaced"/>
</dbReference>
<name>A0A1I7S4D1_BURXY</name>
<evidence type="ECO:0000313" key="2">
    <source>
        <dbReference type="EMBL" id="CAD5227120.1"/>
    </source>
</evidence>
<dbReference type="WBParaSite" id="BXY_0786400.1">
    <property type="protein sequence ID" value="BXY_0786400.1"/>
    <property type="gene ID" value="BXY_0786400"/>
</dbReference>
<dbReference type="Proteomes" id="UP000582659">
    <property type="component" value="Unassembled WGS sequence"/>
</dbReference>
<organism evidence="3 5">
    <name type="scientific">Bursaphelenchus xylophilus</name>
    <name type="common">Pinewood nematode worm</name>
    <name type="synonym">Aphelenchoides xylophilus</name>
    <dbReference type="NCBI Taxonomy" id="6326"/>
    <lineage>
        <taxon>Eukaryota</taxon>
        <taxon>Metazoa</taxon>
        <taxon>Ecdysozoa</taxon>
        <taxon>Nematoda</taxon>
        <taxon>Chromadorea</taxon>
        <taxon>Rhabditida</taxon>
        <taxon>Tylenchina</taxon>
        <taxon>Tylenchomorpha</taxon>
        <taxon>Aphelenchoidea</taxon>
        <taxon>Aphelenchoididae</taxon>
        <taxon>Bursaphelenchus</taxon>
    </lineage>
</organism>
<feature type="region of interest" description="Disordered" evidence="1">
    <location>
        <begin position="1"/>
        <end position="88"/>
    </location>
</feature>
<proteinExistence type="predicted"/>
<feature type="compositionally biased region" description="Basic and acidic residues" evidence="1">
    <location>
        <begin position="18"/>
        <end position="41"/>
    </location>
</feature>
<evidence type="ECO:0000313" key="5">
    <source>
        <dbReference type="WBParaSite" id="BXY_0786400.1"/>
    </source>
</evidence>
<reference evidence="5" key="1">
    <citation type="submission" date="2016-11" db="UniProtKB">
        <authorList>
            <consortium name="WormBaseParasite"/>
        </authorList>
    </citation>
    <scope>IDENTIFICATION</scope>
</reference>
<dbReference type="AlphaFoldDB" id="A0A1I7S4D1"/>
<evidence type="ECO:0000256" key="1">
    <source>
        <dbReference type="SAM" id="MobiDB-lite"/>
    </source>
</evidence>